<evidence type="ECO:0000256" key="4">
    <source>
        <dbReference type="ARBA" id="ARBA00022982"/>
    </source>
</evidence>
<keyword evidence="3 8" id="KW-0479">Metal-binding</keyword>
<dbReference type="GO" id="GO:0009055">
    <property type="term" value="F:electron transfer activity"/>
    <property type="evidence" value="ECO:0007669"/>
    <property type="project" value="UniProtKB-UniRule"/>
</dbReference>
<dbReference type="InterPro" id="IPR051269">
    <property type="entry name" value="Fe-S_cluster_ET"/>
</dbReference>
<evidence type="ECO:0000313" key="10">
    <source>
        <dbReference type="EMBL" id="NDJ87958.1"/>
    </source>
</evidence>
<evidence type="ECO:0000259" key="9">
    <source>
        <dbReference type="PROSITE" id="PS51379"/>
    </source>
</evidence>
<dbReference type="RefSeq" id="WP_112683195.1">
    <property type="nucleotide sequence ID" value="NZ_JAACYR010000004.1"/>
</dbReference>
<dbReference type="Gene3D" id="3.30.70.20">
    <property type="match status" value="1"/>
</dbReference>
<protein>
    <recommendedName>
        <fullName evidence="8">Ferredoxin</fullName>
    </recommendedName>
</protein>
<dbReference type="InterPro" id="IPR001080">
    <property type="entry name" value="3Fe4S_ferredoxin"/>
</dbReference>
<keyword evidence="7" id="KW-0003">3Fe-4S</keyword>
<comment type="function">
    <text evidence="8">Ferredoxins are iron-sulfur proteins that transfer electrons in a wide variety of metabolic reactions.</text>
</comment>
<organism evidence="10 11">
    <name type="scientific">Mycolicibacter kumamotonensis</name>
    <dbReference type="NCBI Taxonomy" id="354243"/>
    <lineage>
        <taxon>Bacteria</taxon>
        <taxon>Bacillati</taxon>
        <taxon>Actinomycetota</taxon>
        <taxon>Actinomycetes</taxon>
        <taxon>Mycobacteriales</taxon>
        <taxon>Mycobacteriaceae</taxon>
        <taxon>Mycolicibacter</taxon>
    </lineage>
</organism>
<dbReference type="PRINTS" id="PR00352">
    <property type="entry name" value="3FE4SFRDOXIN"/>
</dbReference>
<evidence type="ECO:0000313" key="11">
    <source>
        <dbReference type="Proteomes" id="UP000466523"/>
    </source>
</evidence>
<keyword evidence="4 8" id="KW-0249">Electron transport</keyword>
<evidence type="ECO:0000256" key="6">
    <source>
        <dbReference type="ARBA" id="ARBA00023014"/>
    </source>
</evidence>
<dbReference type="EMBL" id="JAACYR010000004">
    <property type="protein sequence ID" value="NDJ87958.1"/>
    <property type="molecule type" value="Genomic_DNA"/>
</dbReference>
<dbReference type="PROSITE" id="PS51379">
    <property type="entry name" value="4FE4S_FER_2"/>
    <property type="match status" value="1"/>
</dbReference>
<dbReference type="AlphaFoldDB" id="A0A7K3L6A8"/>
<reference evidence="10 11" key="1">
    <citation type="submission" date="2020-01" db="EMBL/GenBank/DDBJ databases">
        <authorList>
            <person name="Sanchez-Estrada R."/>
            <person name="Gonzalez-Y-Merchand J.A."/>
            <person name="Rivera-Gutierrez S."/>
        </authorList>
    </citation>
    <scope>NUCLEOTIDE SEQUENCE [LARGE SCALE GENOMIC DNA]</scope>
    <source>
        <strain evidence="10 11">CST 7247</strain>
    </source>
</reference>
<evidence type="ECO:0000256" key="8">
    <source>
        <dbReference type="RuleBase" id="RU368020"/>
    </source>
</evidence>
<evidence type="ECO:0000256" key="1">
    <source>
        <dbReference type="ARBA" id="ARBA00001927"/>
    </source>
</evidence>
<dbReference type="SUPFAM" id="SSF54862">
    <property type="entry name" value="4Fe-4S ferredoxins"/>
    <property type="match status" value="1"/>
</dbReference>
<name>A0A7K3L6A8_9MYCO</name>
<proteinExistence type="predicted"/>
<evidence type="ECO:0000256" key="2">
    <source>
        <dbReference type="ARBA" id="ARBA00022448"/>
    </source>
</evidence>
<dbReference type="PANTHER" id="PTHR36923:SF3">
    <property type="entry name" value="FERREDOXIN"/>
    <property type="match status" value="1"/>
</dbReference>
<dbReference type="Proteomes" id="UP000466523">
    <property type="component" value="Unassembled WGS sequence"/>
</dbReference>
<comment type="cofactor">
    <cofactor evidence="1">
        <name>[3Fe-4S] cluster</name>
        <dbReference type="ChEBI" id="CHEBI:21137"/>
    </cofactor>
</comment>
<dbReference type="InterPro" id="IPR017896">
    <property type="entry name" value="4Fe4S_Fe-S-bd"/>
</dbReference>
<dbReference type="Pfam" id="PF13459">
    <property type="entry name" value="Fer4_15"/>
    <property type="match status" value="1"/>
</dbReference>
<comment type="caution">
    <text evidence="10">The sequence shown here is derived from an EMBL/GenBank/DDBJ whole genome shotgun (WGS) entry which is preliminary data.</text>
</comment>
<keyword evidence="2 8" id="KW-0813">Transport</keyword>
<keyword evidence="6 8" id="KW-0411">Iron-sulfur</keyword>
<dbReference type="PANTHER" id="PTHR36923">
    <property type="entry name" value="FERREDOXIN"/>
    <property type="match status" value="1"/>
</dbReference>
<evidence type="ECO:0000256" key="5">
    <source>
        <dbReference type="ARBA" id="ARBA00023004"/>
    </source>
</evidence>
<evidence type="ECO:0000256" key="7">
    <source>
        <dbReference type="ARBA" id="ARBA00023291"/>
    </source>
</evidence>
<accession>A0A7K3L6A8</accession>
<dbReference type="GO" id="GO:0051538">
    <property type="term" value="F:3 iron, 4 sulfur cluster binding"/>
    <property type="evidence" value="ECO:0007669"/>
    <property type="project" value="UniProtKB-KW"/>
</dbReference>
<sequence>MSDTSDITTAHLVEIDRNKCCGYGICVELCPEVFALDENGFVVLNMTEIPDELLATAEDAAYSCPEEVITVHRSGEPAE</sequence>
<feature type="domain" description="4Fe-4S ferredoxin-type" evidence="9">
    <location>
        <begin position="11"/>
        <end position="39"/>
    </location>
</feature>
<gene>
    <name evidence="10" type="ORF">GWR20_02115</name>
</gene>
<keyword evidence="5 8" id="KW-0408">Iron</keyword>
<evidence type="ECO:0000256" key="3">
    <source>
        <dbReference type="ARBA" id="ARBA00022723"/>
    </source>
</evidence>
<dbReference type="GO" id="GO:0005506">
    <property type="term" value="F:iron ion binding"/>
    <property type="evidence" value="ECO:0007669"/>
    <property type="project" value="UniProtKB-UniRule"/>
</dbReference>